<proteinExistence type="predicted"/>
<feature type="non-terminal residue" evidence="1">
    <location>
        <position position="91"/>
    </location>
</feature>
<comment type="caution">
    <text evidence="1">The sequence shown here is derived from an EMBL/GenBank/DDBJ whole genome shotgun (WGS) entry which is preliminary data.</text>
</comment>
<gene>
    <name evidence="1" type="ORF">ETD85_62305</name>
</gene>
<dbReference type="RefSeq" id="WP_206059657.1">
    <property type="nucleotide sequence ID" value="NZ_VCKX01000672.1"/>
</dbReference>
<dbReference type="AlphaFoldDB" id="A0A5S4FHB9"/>
<keyword evidence="2" id="KW-1185">Reference proteome</keyword>
<dbReference type="Proteomes" id="UP000306628">
    <property type="component" value="Unassembled WGS sequence"/>
</dbReference>
<evidence type="ECO:0000313" key="2">
    <source>
        <dbReference type="Proteomes" id="UP000306628"/>
    </source>
</evidence>
<accession>A0A5S4FHB9</accession>
<evidence type="ECO:0000313" key="1">
    <source>
        <dbReference type="EMBL" id="TMR08394.1"/>
    </source>
</evidence>
<protein>
    <submittedName>
        <fullName evidence="1">Uncharacterized protein</fullName>
    </submittedName>
</protein>
<dbReference type="EMBL" id="VCKX01000672">
    <property type="protein sequence ID" value="TMR08394.1"/>
    <property type="molecule type" value="Genomic_DNA"/>
</dbReference>
<reference evidence="1 2" key="1">
    <citation type="submission" date="2019-05" db="EMBL/GenBank/DDBJ databases">
        <title>Draft genome sequence of Nonomuraea zeae DSM 100528.</title>
        <authorList>
            <person name="Saricaoglu S."/>
            <person name="Isik K."/>
        </authorList>
    </citation>
    <scope>NUCLEOTIDE SEQUENCE [LARGE SCALE GENOMIC DNA]</scope>
    <source>
        <strain evidence="1 2">DSM 100528</strain>
    </source>
</reference>
<sequence length="91" mass="9796">MIVTRSLFRLAVGAAAGYLFAVRPWHLRWGADDSEVHGGMAGDDLIRVPQHQATRAVTIDAPPATVWAWLVQLGGYTPGYGHAPPPSHPQS</sequence>
<organism evidence="1 2">
    <name type="scientific">Nonomuraea zeae</name>
    <dbReference type="NCBI Taxonomy" id="1642303"/>
    <lineage>
        <taxon>Bacteria</taxon>
        <taxon>Bacillati</taxon>
        <taxon>Actinomycetota</taxon>
        <taxon>Actinomycetes</taxon>
        <taxon>Streptosporangiales</taxon>
        <taxon>Streptosporangiaceae</taxon>
        <taxon>Nonomuraea</taxon>
    </lineage>
</organism>
<name>A0A5S4FHB9_9ACTN</name>